<proteinExistence type="predicted"/>
<keyword evidence="2" id="KW-1185">Reference proteome</keyword>
<dbReference type="HOGENOM" id="CLU_013084_4_3_1"/>
<evidence type="ECO:0000313" key="2">
    <source>
        <dbReference type="Proteomes" id="UP000008370"/>
    </source>
</evidence>
<dbReference type="GeneID" id="18921045"/>
<sequence>MTSVYQEALKYICERTYWRALDKLHCLVVQQLFELQKLNVSHTGYKMRTHIAKSLQVRSKTIKKTVANYNAVAVTMNPSKPMLDWSEVMHYAFLEEFSLLQNTRNNVRQKP</sequence>
<gene>
    <name evidence="1" type="ORF">PHACADRAFT_99165</name>
</gene>
<dbReference type="KEGG" id="pco:PHACADRAFT_99165"/>
<dbReference type="AlphaFoldDB" id="K5WRP0"/>
<organism evidence="1 2">
    <name type="scientific">Phanerochaete carnosa (strain HHB-10118-sp)</name>
    <name type="common">White-rot fungus</name>
    <name type="synonym">Peniophora carnosa</name>
    <dbReference type="NCBI Taxonomy" id="650164"/>
    <lineage>
        <taxon>Eukaryota</taxon>
        <taxon>Fungi</taxon>
        <taxon>Dikarya</taxon>
        <taxon>Basidiomycota</taxon>
        <taxon>Agaricomycotina</taxon>
        <taxon>Agaricomycetes</taxon>
        <taxon>Polyporales</taxon>
        <taxon>Phanerochaetaceae</taxon>
        <taxon>Phanerochaete</taxon>
    </lineage>
</organism>
<dbReference type="EMBL" id="JH930474">
    <property type="protein sequence ID" value="EKM53052.1"/>
    <property type="molecule type" value="Genomic_DNA"/>
</dbReference>
<dbReference type="InParanoid" id="K5WRP0"/>
<dbReference type="RefSeq" id="XP_007397757.1">
    <property type="nucleotide sequence ID" value="XM_007397695.1"/>
</dbReference>
<dbReference type="Proteomes" id="UP000008370">
    <property type="component" value="Unassembled WGS sequence"/>
</dbReference>
<protein>
    <submittedName>
        <fullName evidence="1">Uncharacterized protein</fullName>
    </submittedName>
</protein>
<accession>K5WRP0</accession>
<dbReference type="OrthoDB" id="2689725at2759"/>
<name>K5WRP0_PHACS</name>
<dbReference type="STRING" id="650164.K5WRP0"/>
<reference evidence="1 2" key="1">
    <citation type="journal article" date="2012" name="BMC Genomics">
        <title>Comparative genomics of the white-rot fungi, Phanerochaete carnosa and P. chrysosporium, to elucidate the genetic basis of the distinct wood types they colonize.</title>
        <authorList>
            <person name="Suzuki H."/>
            <person name="MacDonald J."/>
            <person name="Syed K."/>
            <person name="Salamov A."/>
            <person name="Hori C."/>
            <person name="Aerts A."/>
            <person name="Henrissat B."/>
            <person name="Wiebenga A."/>
            <person name="vanKuyk P.A."/>
            <person name="Barry K."/>
            <person name="Lindquist E."/>
            <person name="LaButti K."/>
            <person name="Lapidus A."/>
            <person name="Lucas S."/>
            <person name="Coutinho P."/>
            <person name="Gong Y."/>
            <person name="Samejima M."/>
            <person name="Mahadevan R."/>
            <person name="Abou-Zaid M."/>
            <person name="de Vries R.P."/>
            <person name="Igarashi K."/>
            <person name="Yadav J.S."/>
            <person name="Grigoriev I.V."/>
            <person name="Master E.R."/>
        </authorList>
    </citation>
    <scope>NUCLEOTIDE SEQUENCE [LARGE SCALE GENOMIC DNA]</scope>
    <source>
        <strain evidence="1 2">HHB-10118-sp</strain>
    </source>
</reference>
<evidence type="ECO:0000313" key="1">
    <source>
        <dbReference type="EMBL" id="EKM53052.1"/>
    </source>
</evidence>